<evidence type="ECO:0000313" key="3">
    <source>
        <dbReference type="Proteomes" id="UP001575181"/>
    </source>
</evidence>
<evidence type="ECO:0008006" key="4">
    <source>
        <dbReference type="Google" id="ProtNLM"/>
    </source>
</evidence>
<protein>
    <recommendedName>
        <fullName evidence="4">DUF4175 domain-containing protein</fullName>
    </recommendedName>
</protein>
<feature type="transmembrane region" description="Helical" evidence="1">
    <location>
        <begin position="82"/>
        <end position="102"/>
    </location>
</feature>
<keyword evidence="3" id="KW-1185">Reference proteome</keyword>
<sequence length="151" mass="15975">MEGNGALRYLGGFAAGFVATLVFHQGILALLTGIHYIDATTFPQQPTAPFGVPAIWSLAFWGGVWGLIFVAAEVWFPRGAGYWIVAVLFGAIFPTLVAWFVVFPLKGMAMAGGFRASALVTGLAVNGAWGLGTGLFLRAFCGAREAEGVFR</sequence>
<organism evidence="2 3">
    <name type="scientific">Thiohalorhabdus methylotrophus</name>
    <dbReference type="NCBI Taxonomy" id="3242694"/>
    <lineage>
        <taxon>Bacteria</taxon>
        <taxon>Pseudomonadati</taxon>
        <taxon>Pseudomonadota</taxon>
        <taxon>Gammaproteobacteria</taxon>
        <taxon>Thiohalorhabdales</taxon>
        <taxon>Thiohalorhabdaceae</taxon>
        <taxon>Thiohalorhabdus</taxon>
    </lineage>
</organism>
<keyword evidence="1" id="KW-1133">Transmembrane helix</keyword>
<comment type="caution">
    <text evidence="2">The sequence shown here is derived from an EMBL/GenBank/DDBJ whole genome shotgun (WGS) entry which is preliminary data.</text>
</comment>
<gene>
    <name evidence="2" type="ORF">ACERLL_15675</name>
</gene>
<keyword evidence="1" id="KW-0472">Membrane</keyword>
<name>A0ABV4TY64_9GAMM</name>
<feature type="transmembrane region" description="Helical" evidence="1">
    <location>
        <begin position="12"/>
        <end position="34"/>
    </location>
</feature>
<reference evidence="2 3" key="1">
    <citation type="submission" date="2024-08" db="EMBL/GenBank/DDBJ databases">
        <title>Whole-genome sequencing of halo(alkali)philic microorganisms from hypersaline lakes.</title>
        <authorList>
            <person name="Sorokin D.Y."/>
            <person name="Merkel A.Y."/>
            <person name="Messina E."/>
            <person name="Yakimov M."/>
        </authorList>
    </citation>
    <scope>NUCLEOTIDE SEQUENCE [LARGE SCALE GENOMIC DNA]</scope>
    <source>
        <strain evidence="2 3">Cl-TMA</strain>
    </source>
</reference>
<feature type="transmembrane region" description="Helical" evidence="1">
    <location>
        <begin position="114"/>
        <end position="137"/>
    </location>
</feature>
<proteinExistence type="predicted"/>
<dbReference type="EMBL" id="JBGUAW010000011">
    <property type="protein sequence ID" value="MFA9462256.1"/>
    <property type="molecule type" value="Genomic_DNA"/>
</dbReference>
<dbReference type="RefSeq" id="WP_373657040.1">
    <property type="nucleotide sequence ID" value="NZ_JBGUAW010000011.1"/>
</dbReference>
<dbReference type="Proteomes" id="UP001575181">
    <property type="component" value="Unassembled WGS sequence"/>
</dbReference>
<evidence type="ECO:0000313" key="2">
    <source>
        <dbReference type="EMBL" id="MFA9462256.1"/>
    </source>
</evidence>
<accession>A0ABV4TY64</accession>
<evidence type="ECO:0000256" key="1">
    <source>
        <dbReference type="SAM" id="Phobius"/>
    </source>
</evidence>
<feature type="transmembrane region" description="Helical" evidence="1">
    <location>
        <begin position="54"/>
        <end position="75"/>
    </location>
</feature>
<keyword evidence="1" id="KW-0812">Transmembrane</keyword>